<accession>A0ABU8VUE2</accession>
<name>A0ABU8VUE2_9BURK</name>
<dbReference type="Proteomes" id="UP001363010">
    <property type="component" value="Unassembled WGS sequence"/>
</dbReference>
<organism evidence="1 2">
    <name type="scientific">Variovorax humicola</name>
    <dbReference type="NCBI Taxonomy" id="1769758"/>
    <lineage>
        <taxon>Bacteria</taxon>
        <taxon>Pseudomonadati</taxon>
        <taxon>Pseudomonadota</taxon>
        <taxon>Betaproteobacteria</taxon>
        <taxon>Burkholderiales</taxon>
        <taxon>Comamonadaceae</taxon>
        <taxon>Variovorax</taxon>
    </lineage>
</organism>
<protein>
    <submittedName>
        <fullName evidence="1">DUF2514 family protein</fullName>
    </submittedName>
</protein>
<gene>
    <name evidence="1" type="ORF">WKW80_05155</name>
</gene>
<evidence type="ECO:0000313" key="1">
    <source>
        <dbReference type="EMBL" id="MEJ8821425.1"/>
    </source>
</evidence>
<keyword evidence="2" id="KW-1185">Reference proteome</keyword>
<comment type="caution">
    <text evidence="1">The sequence shown here is derived from an EMBL/GenBank/DDBJ whole genome shotgun (WGS) entry which is preliminary data.</text>
</comment>
<sequence length="139" mass="14384">MRDARTELANDRARYAQAAQVADQAARAEEFRREAQKQEIVDDARKQAAEAIAAVGRADAAAASLRGQLARYVAAVREASADPGPASGSPPAGDPIGVLADVFGRADSRAGELAKGLDAARIAGVACERYADGLQPAPK</sequence>
<evidence type="ECO:0000313" key="2">
    <source>
        <dbReference type="Proteomes" id="UP001363010"/>
    </source>
</evidence>
<dbReference type="EMBL" id="JBBKZV010000002">
    <property type="protein sequence ID" value="MEJ8821425.1"/>
    <property type="molecule type" value="Genomic_DNA"/>
</dbReference>
<dbReference type="RefSeq" id="WP_340362475.1">
    <property type="nucleotide sequence ID" value="NZ_JBBKZV010000002.1"/>
</dbReference>
<proteinExistence type="predicted"/>
<dbReference type="InterPro" id="IPR019659">
    <property type="entry name" value="DUF2514"/>
</dbReference>
<dbReference type="Pfam" id="PF10721">
    <property type="entry name" value="DUF2514"/>
    <property type="match status" value="1"/>
</dbReference>
<reference evidence="1 2" key="1">
    <citation type="submission" date="2024-03" db="EMBL/GenBank/DDBJ databases">
        <title>Novel species of the genus Variovorax.</title>
        <authorList>
            <person name="Liu Q."/>
            <person name="Xin Y.-H."/>
        </authorList>
    </citation>
    <scope>NUCLEOTIDE SEQUENCE [LARGE SCALE GENOMIC DNA]</scope>
    <source>
        <strain evidence="1 2">KACC 18501</strain>
    </source>
</reference>